<sequence length="191" mass="22646">MWEVITGETPFDDYEHDLELALDIVKGCRPKIYEYIPHEYGTLMKQCWDANPDNRPDAIKIYRKMKSLIKSLYNEMDKQQENIENIQSKNFKSKIKNFFKLKSKKDKNNQIIINTQLSKNTKSKIYRIQNSKVYSFSIPIKPRNATDEEQQEFDSKQLEFEITEEMQQQYLESVGVDNSNKSGDDQEYGVY</sequence>
<keyword evidence="5" id="KW-0067">ATP-binding</keyword>
<feature type="domain" description="Serine-threonine/tyrosine-protein kinase catalytic" evidence="8">
    <location>
        <begin position="1"/>
        <end position="64"/>
    </location>
</feature>
<keyword evidence="2" id="KW-0808">Transferase</keyword>
<dbReference type="GO" id="GO:0005524">
    <property type="term" value="F:ATP binding"/>
    <property type="evidence" value="ECO:0007669"/>
    <property type="project" value="UniProtKB-KW"/>
</dbReference>
<evidence type="ECO:0000256" key="1">
    <source>
        <dbReference type="ARBA" id="ARBA00022527"/>
    </source>
</evidence>
<reference evidence="9 10" key="1">
    <citation type="submission" date="2018-08" db="EMBL/GenBank/DDBJ databases">
        <title>Genome and evolution of the arbuscular mycorrhizal fungus Diversispora epigaea (formerly Glomus versiforme) and its bacterial endosymbionts.</title>
        <authorList>
            <person name="Sun X."/>
            <person name="Fei Z."/>
            <person name="Harrison M."/>
        </authorList>
    </citation>
    <scope>NUCLEOTIDE SEQUENCE [LARGE SCALE GENOMIC DNA]</scope>
    <source>
        <strain evidence="9 10">IT104</strain>
    </source>
</reference>
<evidence type="ECO:0000256" key="6">
    <source>
        <dbReference type="SAM" id="Coils"/>
    </source>
</evidence>
<feature type="region of interest" description="Disordered" evidence="7">
    <location>
        <begin position="172"/>
        <end position="191"/>
    </location>
</feature>
<comment type="caution">
    <text evidence="9">The sequence shown here is derived from an EMBL/GenBank/DDBJ whole genome shotgun (WGS) entry which is preliminary data.</text>
</comment>
<gene>
    <name evidence="9" type="ORF">Glove_362g54</name>
</gene>
<keyword evidence="10" id="KW-1185">Reference proteome</keyword>
<accession>A0A397H9D0</accession>
<name>A0A397H9D0_9GLOM</name>
<dbReference type="PANTHER" id="PTHR46716:SF1">
    <property type="entry name" value="MITOGEN-ACTIVATED PROTEIN KINASE KINASE KINASE 7"/>
    <property type="match status" value="1"/>
</dbReference>
<evidence type="ECO:0000256" key="3">
    <source>
        <dbReference type="ARBA" id="ARBA00022741"/>
    </source>
</evidence>
<dbReference type="PANTHER" id="PTHR46716">
    <property type="entry name" value="MITOGEN-ACTIVATED PROTEIN KINASE KINASE KINASE 7"/>
    <property type="match status" value="1"/>
</dbReference>
<evidence type="ECO:0000259" key="8">
    <source>
        <dbReference type="Pfam" id="PF07714"/>
    </source>
</evidence>
<keyword evidence="3" id="KW-0547">Nucleotide-binding</keyword>
<evidence type="ECO:0000313" key="10">
    <source>
        <dbReference type="Proteomes" id="UP000266861"/>
    </source>
</evidence>
<dbReference type="GO" id="GO:0006955">
    <property type="term" value="P:immune response"/>
    <property type="evidence" value="ECO:0007669"/>
    <property type="project" value="TreeGrafter"/>
</dbReference>
<keyword evidence="4" id="KW-0418">Kinase</keyword>
<dbReference type="SUPFAM" id="SSF56112">
    <property type="entry name" value="Protein kinase-like (PK-like)"/>
    <property type="match status" value="1"/>
</dbReference>
<dbReference type="Proteomes" id="UP000266861">
    <property type="component" value="Unassembled WGS sequence"/>
</dbReference>
<dbReference type="Gene3D" id="1.10.510.10">
    <property type="entry name" value="Transferase(Phosphotransferase) domain 1"/>
    <property type="match status" value="1"/>
</dbReference>
<organism evidence="9 10">
    <name type="scientific">Diversispora epigaea</name>
    <dbReference type="NCBI Taxonomy" id="1348612"/>
    <lineage>
        <taxon>Eukaryota</taxon>
        <taxon>Fungi</taxon>
        <taxon>Fungi incertae sedis</taxon>
        <taxon>Mucoromycota</taxon>
        <taxon>Glomeromycotina</taxon>
        <taxon>Glomeromycetes</taxon>
        <taxon>Diversisporales</taxon>
        <taxon>Diversisporaceae</taxon>
        <taxon>Diversispora</taxon>
    </lineage>
</organism>
<dbReference type="AlphaFoldDB" id="A0A397H9D0"/>
<evidence type="ECO:0000256" key="4">
    <source>
        <dbReference type="ARBA" id="ARBA00022777"/>
    </source>
</evidence>
<evidence type="ECO:0000313" key="9">
    <source>
        <dbReference type="EMBL" id="RHZ59652.1"/>
    </source>
</evidence>
<evidence type="ECO:0000256" key="2">
    <source>
        <dbReference type="ARBA" id="ARBA00022679"/>
    </source>
</evidence>
<evidence type="ECO:0000256" key="7">
    <source>
        <dbReference type="SAM" id="MobiDB-lite"/>
    </source>
</evidence>
<proteinExistence type="predicted"/>
<dbReference type="Pfam" id="PF07714">
    <property type="entry name" value="PK_Tyr_Ser-Thr"/>
    <property type="match status" value="1"/>
</dbReference>
<dbReference type="OrthoDB" id="2380154at2759"/>
<dbReference type="EMBL" id="PQFF01000328">
    <property type="protein sequence ID" value="RHZ59652.1"/>
    <property type="molecule type" value="Genomic_DNA"/>
</dbReference>
<keyword evidence="1" id="KW-0723">Serine/threonine-protein kinase</keyword>
<dbReference type="InterPro" id="IPR001245">
    <property type="entry name" value="Ser-Thr/Tyr_kinase_cat_dom"/>
</dbReference>
<keyword evidence="6" id="KW-0175">Coiled coil</keyword>
<protein>
    <recommendedName>
        <fullName evidence="8">Serine-threonine/tyrosine-protein kinase catalytic domain-containing protein</fullName>
    </recommendedName>
</protein>
<feature type="compositionally biased region" description="Polar residues" evidence="7">
    <location>
        <begin position="172"/>
        <end position="181"/>
    </location>
</feature>
<dbReference type="GO" id="GO:0007254">
    <property type="term" value="P:JNK cascade"/>
    <property type="evidence" value="ECO:0007669"/>
    <property type="project" value="TreeGrafter"/>
</dbReference>
<feature type="coiled-coil region" evidence="6">
    <location>
        <begin position="62"/>
        <end position="89"/>
    </location>
</feature>
<dbReference type="InterPro" id="IPR011009">
    <property type="entry name" value="Kinase-like_dom_sf"/>
</dbReference>
<evidence type="ECO:0000256" key="5">
    <source>
        <dbReference type="ARBA" id="ARBA00022840"/>
    </source>
</evidence>
<dbReference type="GO" id="GO:0004709">
    <property type="term" value="F:MAP kinase kinase kinase activity"/>
    <property type="evidence" value="ECO:0007669"/>
    <property type="project" value="TreeGrafter"/>
</dbReference>
<dbReference type="STRING" id="1348612.A0A397H9D0"/>